<keyword evidence="5 7" id="KW-1133">Transmembrane helix</keyword>
<feature type="transmembrane region" description="Helical" evidence="7">
    <location>
        <begin position="237"/>
        <end position="256"/>
    </location>
</feature>
<feature type="transmembrane region" description="Helical" evidence="7">
    <location>
        <begin position="198"/>
        <end position="217"/>
    </location>
</feature>
<protein>
    <submittedName>
        <fullName evidence="8">Cytochrome d ubiquinol oxidase subunit 2</fullName>
        <ecNumber evidence="8">1.10.3.-</ecNumber>
    </submittedName>
</protein>
<keyword evidence="3" id="KW-1003">Cell membrane</keyword>
<accession>A0A067Z2F4</accession>
<evidence type="ECO:0000256" key="6">
    <source>
        <dbReference type="ARBA" id="ARBA00023136"/>
    </source>
</evidence>
<evidence type="ECO:0000256" key="2">
    <source>
        <dbReference type="ARBA" id="ARBA00007543"/>
    </source>
</evidence>
<dbReference type="KEGG" id="goy:GLS_c03000"/>
<dbReference type="GO" id="GO:0009055">
    <property type="term" value="F:electron transfer activity"/>
    <property type="evidence" value="ECO:0007669"/>
    <property type="project" value="TreeGrafter"/>
</dbReference>
<dbReference type="GO" id="GO:0016682">
    <property type="term" value="F:oxidoreductase activity, acting on diphenols and related substances as donors, oxygen as acceptor"/>
    <property type="evidence" value="ECO:0007669"/>
    <property type="project" value="TreeGrafter"/>
</dbReference>
<evidence type="ECO:0000313" key="9">
    <source>
        <dbReference type="Proteomes" id="UP000031656"/>
    </source>
</evidence>
<evidence type="ECO:0000256" key="5">
    <source>
        <dbReference type="ARBA" id="ARBA00022989"/>
    </source>
</evidence>
<dbReference type="EC" id="1.10.3.-" evidence="8"/>
<name>A0A067Z2F4_GLUOY</name>
<feature type="transmembrane region" description="Helical" evidence="7">
    <location>
        <begin position="164"/>
        <end position="186"/>
    </location>
</feature>
<feature type="transmembrane region" description="Helical" evidence="7">
    <location>
        <begin position="12"/>
        <end position="39"/>
    </location>
</feature>
<feature type="transmembrane region" description="Helical" evidence="7">
    <location>
        <begin position="308"/>
        <end position="330"/>
    </location>
</feature>
<dbReference type="AlphaFoldDB" id="A0A067Z2F4"/>
<dbReference type="PIRSF" id="PIRSF000267">
    <property type="entry name" value="Cyt_oxidse_sub2"/>
    <property type="match status" value="1"/>
</dbReference>
<dbReference type="PANTHER" id="PTHR43141">
    <property type="entry name" value="CYTOCHROME BD2 SUBUNIT II"/>
    <property type="match status" value="1"/>
</dbReference>
<dbReference type="Proteomes" id="UP000031656">
    <property type="component" value="Chromosome"/>
</dbReference>
<keyword evidence="6 7" id="KW-0472">Membrane</keyword>
<dbReference type="GO" id="GO:0005886">
    <property type="term" value="C:plasma membrane"/>
    <property type="evidence" value="ECO:0007669"/>
    <property type="project" value="UniProtKB-SubCell"/>
</dbReference>
<gene>
    <name evidence="8" type="primary">cydB</name>
    <name evidence="8" type="ORF">GLS_c03000</name>
</gene>
<dbReference type="NCBIfam" id="TIGR00203">
    <property type="entry name" value="cydB"/>
    <property type="match status" value="1"/>
</dbReference>
<evidence type="ECO:0000256" key="3">
    <source>
        <dbReference type="ARBA" id="ARBA00022475"/>
    </source>
</evidence>
<dbReference type="GO" id="GO:0070069">
    <property type="term" value="C:cytochrome complex"/>
    <property type="evidence" value="ECO:0007669"/>
    <property type="project" value="TreeGrafter"/>
</dbReference>
<dbReference type="GeneID" id="56904546"/>
<reference evidence="8 9" key="1">
    <citation type="journal article" date="2015" name="Appl. Microbiol. Biotechnol.">
        <title>The consequence of an additional NADH dehydrogenase paralog on the growth of Gluconobacter oxydans DSM3504.</title>
        <authorList>
            <person name="Kostner D."/>
            <person name="Luchterhand B."/>
            <person name="Junker A."/>
            <person name="Volland S."/>
            <person name="Daniel R."/>
            <person name="Buchs J."/>
            <person name="Liebl W."/>
            <person name="Ehrenreich A."/>
        </authorList>
    </citation>
    <scope>NUCLEOTIDE SEQUENCE [LARGE SCALE GENOMIC DNA]</scope>
    <source>
        <strain evidence="8">DSM 3504</strain>
    </source>
</reference>
<dbReference type="EMBL" id="CP004373">
    <property type="protein sequence ID" value="AHK70217.1"/>
    <property type="molecule type" value="Genomic_DNA"/>
</dbReference>
<evidence type="ECO:0000256" key="4">
    <source>
        <dbReference type="ARBA" id="ARBA00022692"/>
    </source>
</evidence>
<feature type="transmembrane region" description="Helical" evidence="7">
    <location>
        <begin position="86"/>
        <end position="107"/>
    </location>
</feature>
<dbReference type="Pfam" id="PF02322">
    <property type="entry name" value="Cyt_bd_oxida_II"/>
    <property type="match status" value="1"/>
</dbReference>
<dbReference type="GO" id="GO:0019646">
    <property type="term" value="P:aerobic electron transport chain"/>
    <property type="evidence" value="ECO:0007669"/>
    <property type="project" value="TreeGrafter"/>
</dbReference>
<proteinExistence type="inferred from homology"/>
<organism evidence="8 9">
    <name type="scientific">Gluconobacter oxydans DSM 3504</name>
    <dbReference type="NCBI Taxonomy" id="1288313"/>
    <lineage>
        <taxon>Bacteria</taxon>
        <taxon>Pseudomonadati</taxon>
        <taxon>Pseudomonadota</taxon>
        <taxon>Alphaproteobacteria</taxon>
        <taxon>Acetobacterales</taxon>
        <taxon>Acetobacteraceae</taxon>
        <taxon>Gluconobacter</taxon>
    </lineage>
</organism>
<evidence type="ECO:0000313" key="8">
    <source>
        <dbReference type="EMBL" id="AHK70217.1"/>
    </source>
</evidence>
<sequence length="341" mass="37910">MTETAGFWLPVVWALLAATAIFLYICLDGFDLGIGILFLKEKDHDHRNLMVNTVAPVWDGNETWMIFGGAALYGVFPVAYGTILPALYLPVLFMLLALILRGVSFEFRFKSESPMSQFFWDTAFCGGSFVAAFMQGVILGTLVQGIKVENNVFVGSSFDWLSPFALFCGLAVVIGYALLGATWLLWRCEGELHDTMRRVSFGLGALMLITIALVSIWTPMLHTTYMQHWLAMPQFALVAPVPVAVIVLTGVLFMGLRNPRSHLLPFVATLGLFFLCFSGLGINVWPYIVPPTITIWQASSPPESQTFLLVGTMFLLPLILSYTAYSYYVFRGKMSAGHHYH</sequence>
<dbReference type="RefSeq" id="WP_041110730.1">
    <property type="nucleotide sequence ID" value="NZ_CP004373.1"/>
</dbReference>
<dbReference type="HOGENOM" id="CLU_049294_1_0_5"/>
<keyword evidence="8" id="KW-0560">Oxidoreductase</keyword>
<dbReference type="InterPro" id="IPR003317">
    <property type="entry name" value="Cyt-d_oxidase_su2"/>
</dbReference>
<comment type="similarity">
    <text evidence="2">Belongs to the cytochrome ubiquinol oxidase subunit 2 family.</text>
</comment>
<evidence type="ECO:0000256" key="1">
    <source>
        <dbReference type="ARBA" id="ARBA00004651"/>
    </source>
</evidence>
<evidence type="ECO:0000256" key="7">
    <source>
        <dbReference type="SAM" id="Phobius"/>
    </source>
</evidence>
<feature type="transmembrane region" description="Helical" evidence="7">
    <location>
        <begin position="263"/>
        <end position="288"/>
    </location>
</feature>
<comment type="subcellular location">
    <subcellularLocation>
        <location evidence="1">Cell membrane</location>
        <topology evidence="1">Multi-pass membrane protein</topology>
    </subcellularLocation>
</comment>
<dbReference type="PANTHER" id="PTHR43141:SF4">
    <property type="entry name" value="CYTOCHROME BD2 SUBUNIT II"/>
    <property type="match status" value="1"/>
</dbReference>
<feature type="transmembrane region" description="Helical" evidence="7">
    <location>
        <begin position="119"/>
        <end position="144"/>
    </location>
</feature>
<keyword evidence="4 7" id="KW-0812">Transmembrane</keyword>